<dbReference type="EMBL" id="JAYWVC010000214">
    <property type="protein sequence ID" value="MED7827234.1"/>
    <property type="molecule type" value="Genomic_DNA"/>
</dbReference>
<proteinExistence type="predicted"/>
<organism evidence="1 2">
    <name type="scientific">Streptomyces chiangmaiensis</name>
    <dbReference type="NCBI Taxonomy" id="766497"/>
    <lineage>
        <taxon>Bacteria</taxon>
        <taxon>Bacillati</taxon>
        <taxon>Actinomycetota</taxon>
        <taxon>Actinomycetes</taxon>
        <taxon>Kitasatosporales</taxon>
        <taxon>Streptomycetaceae</taxon>
        <taxon>Streptomyces</taxon>
    </lineage>
</organism>
<evidence type="ECO:0000313" key="1">
    <source>
        <dbReference type="EMBL" id="MED7827234.1"/>
    </source>
</evidence>
<reference evidence="1" key="1">
    <citation type="submission" date="2024-01" db="EMBL/GenBank/DDBJ databases">
        <title>First draft genome sequence data of TA4-1, the type strain of Gram-positive actinobacterium Streptomyces chiangmaiensis.</title>
        <authorList>
            <person name="Yasawong M."/>
            <person name="Nantapong N."/>
        </authorList>
    </citation>
    <scope>NUCLEOTIDE SEQUENCE</scope>
    <source>
        <strain evidence="1">TA4-1</strain>
    </source>
</reference>
<dbReference type="Proteomes" id="UP001333996">
    <property type="component" value="Unassembled WGS sequence"/>
</dbReference>
<name>A0ABU7FT36_9ACTN</name>
<comment type="caution">
    <text evidence="1">The sequence shown here is derived from an EMBL/GenBank/DDBJ whole genome shotgun (WGS) entry which is preliminary data.</text>
</comment>
<gene>
    <name evidence="1" type="ORF">VXC91_36320</name>
</gene>
<keyword evidence="2" id="KW-1185">Reference proteome</keyword>
<protein>
    <submittedName>
        <fullName evidence="1">Uncharacterized protein</fullName>
    </submittedName>
</protein>
<accession>A0ABU7FT36</accession>
<dbReference type="RefSeq" id="WP_329511617.1">
    <property type="nucleotide sequence ID" value="NZ_BAAAYZ010000038.1"/>
</dbReference>
<sequence>MPAVGESERAPNIAKGVWDAAGARAKSEGLPLIWIMSRALTEYAAGTLPLPHRPTDGQAGNRRGRSVFASDAVWNGADRQRAKDGVRSMSALCEILLDAYARGDIHPYARIVTTAQRDAFTTSGAPGRPAGATSVPVAA</sequence>
<evidence type="ECO:0000313" key="2">
    <source>
        <dbReference type="Proteomes" id="UP001333996"/>
    </source>
</evidence>